<dbReference type="AlphaFoldDB" id="A0A1W1UK07"/>
<dbReference type="Pfam" id="PF13252">
    <property type="entry name" value="Phage_capsid_3"/>
    <property type="match status" value="1"/>
</dbReference>
<dbReference type="Proteomes" id="UP000192408">
    <property type="component" value="Unassembled WGS sequence"/>
</dbReference>
<evidence type="ECO:0000313" key="1">
    <source>
        <dbReference type="EMBL" id="SMB81407.1"/>
    </source>
</evidence>
<dbReference type="NCBIfam" id="TIGR04387">
    <property type="entry name" value="capsid_maj_N4"/>
    <property type="match status" value="1"/>
</dbReference>
<dbReference type="RefSeq" id="WP_084256166.1">
    <property type="nucleotide sequence ID" value="NZ_FWWV01000006.1"/>
</dbReference>
<organism evidence="1 2">
    <name type="scientific">Pasteurella testudinis DSM 23072</name>
    <dbReference type="NCBI Taxonomy" id="1122938"/>
    <lineage>
        <taxon>Bacteria</taxon>
        <taxon>Pseudomonadati</taxon>
        <taxon>Pseudomonadota</taxon>
        <taxon>Gammaproteobacteria</taxon>
        <taxon>Pasteurellales</taxon>
        <taxon>Pasteurellaceae</taxon>
        <taxon>Pasteurella</taxon>
    </lineage>
</organism>
<evidence type="ECO:0000313" key="2">
    <source>
        <dbReference type="Proteomes" id="UP000192408"/>
    </source>
</evidence>
<sequence>MADTNLTNFAGLLENQKKVWAMELWQQARAKMFVNNFIGTGEDSMIQRVTELTKTTHGDQAVIHLIADLMMDGVTDDFMLEGNEESMKAYDQVITADQLRHAVRSKGKMANQRSVIKFRGNAKRQLAHWLADRVDQLAFLTLSGIDYKYDNSGKVRTFEGRTKEKGLLLEALAFNKDVTAPTDARHLRVDGTGLAAGDTSKIKATDLLGYRHIVELKAYARDNYIRGVGTHNDKYHMFVTPAGMAQLKLDKDFIENVRYAGTRGSSNPLFAGSDVLVVDGVYIHEYHHVFNTRRATTGGDGKTAGNKWGTGGAIDGQRALFCGAQSLAMADIGPGEWEEDTFDYGNQQGVSYGKIFGFLKPVWHDKVTGKKQDFGVIALDTALPTTTKTP</sequence>
<protein>
    <submittedName>
        <fullName evidence="1">Major capsid protein, N4-gp56 family</fullName>
    </submittedName>
</protein>
<dbReference type="EMBL" id="FWWV01000006">
    <property type="protein sequence ID" value="SMB81407.1"/>
    <property type="molecule type" value="Genomic_DNA"/>
</dbReference>
<reference evidence="2" key="1">
    <citation type="submission" date="2017-04" db="EMBL/GenBank/DDBJ databases">
        <authorList>
            <person name="Varghese N."/>
            <person name="Submissions S."/>
        </authorList>
    </citation>
    <scope>NUCLEOTIDE SEQUENCE [LARGE SCALE GENOMIC DNA]</scope>
    <source>
        <strain evidence="2">DSM 23072</strain>
    </source>
</reference>
<name>A0A1W1UK07_9PAST</name>
<proteinExistence type="predicted"/>
<dbReference type="InterPro" id="IPR025267">
    <property type="entry name" value="ORF017-like"/>
</dbReference>
<accession>A0A1W1UK07</accession>
<gene>
    <name evidence="1" type="ORF">SAMN05660772_01839</name>
</gene>
<dbReference type="STRING" id="1122938.SAMN05660772_01839"/>
<keyword evidence="2" id="KW-1185">Reference proteome</keyword>